<dbReference type="PATRIC" id="fig|263475.3.peg.1396"/>
<reference evidence="3" key="1">
    <citation type="submission" date="2015-08" db="EMBL/GenBank/DDBJ databases">
        <title>Fjat-10028 dsm 16317.</title>
        <authorList>
            <person name="Liu B."/>
            <person name="Wang J."/>
            <person name="Zhu Y."/>
            <person name="Liu G."/>
            <person name="Chen Q."/>
            <person name="Chen Z."/>
            <person name="Lan J."/>
            <person name="Che J."/>
            <person name="Ge C."/>
            <person name="Shi H."/>
            <person name="Pan Z."/>
            <person name="Liu X."/>
        </authorList>
    </citation>
    <scope>NUCLEOTIDE SEQUENCE [LARGE SCALE GENOMIC DNA]</scope>
    <source>
        <strain evidence="3">DSM 16317</strain>
    </source>
</reference>
<dbReference type="STRING" id="263475.AMD00_04930"/>
<organism evidence="2 3">
    <name type="scientific">Viridibacillus arvi</name>
    <dbReference type="NCBI Taxonomy" id="263475"/>
    <lineage>
        <taxon>Bacteria</taxon>
        <taxon>Bacillati</taxon>
        <taxon>Bacillota</taxon>
        <taxon>Bacilli</taxon>
        <taxon>Bacillales</taxon>
        <taxon>Caryophanaceae</taxon>
        <taxon>Viridibacillus</taxon>
    </lineage>
</organism>
<protein>
    <submittedName>
        <fullName evidence="2">RNA-binding protein</fullName>
    </submittedName>
</protein>
<dbReference type="OrthoDB" id="9807542at2"/>
<dbReference type="Gene3D" id="3.10.400.10">
    <property type="entry name" value="Sulfate adenylyltransferase"/>
    <property type="match status" value="1"/>
</dbReference>
<feature type="domain" description="ASCH" evidence="1">
    <location>
        <begin position="25"/>
        <end position="143"/>
    </location>
</feature>
<dbReference type="GeneID" id="301135447"/>
<dbReference type="InterPro" id="IPR015947">
    <property type="entry name" value="PUA-like_sf"/>
</dbReference>
<keyword evidence="3" id="KW-1185">Reference proteome</keyword>
<dbReference type="PANTHER" id="PTHR39203:SF1">
    <property type="entry name" value="CYTOPLASMIC PROTEIN"/>
    <property type="match status" value="1"/>
</dbReference>
<dbReference type="PIRSF" id="PIRSF021320">
    <property type="entry name" value="DUF984"/>
    <property type="match status" value="1"/>
</dbReference>
<dbReference type="AlphaFoldDB" id="A0A0M0LLK0"/>
<evidence type="ECO:0000313" key="3">
    <source>
        <dbReference type="Proteomes" id="UP000036867"/>
    </source>
</evidence>
<dbReference type="Pfam" id="PF04266">
    <property type="entry name" value="ASCH"/>
    <property type="match status" value="1"/>
</dbReference>
<accession>A0A0M0LLK0</accession>
<dbReference type="PANTHER" id="PTHR39203">
    <property type="entry name" value="CYTOPLASMIC PROTEIN-RELATED"/>
    <property type="match status" value="1"/>
</dbReference>
<comment type="caution">
    <text evidence="2">The sequence shown here is derived from an EMBL/GenBank/DDBJ whole genome shotgun (WGS) entry which is preliminary data.</text>
</comment>
<proteinExistence type="predicted"/>
<dbReference type="SMART" id="SM01022">
    <property type="entry name" value="ASCH"/>
    <property type="match status" value="1"/>
</dbReference>
<dbReference type="InterPro" id="IPR009326">
    <property type="entry name" value="DUF984"/>
</dbReference>
<dbReference type="SUPFAM" id="SSF88697">
    <property type="entry name" value="PUA domain-like"/>
    <property type="match status" value="1"/>
</dbReference>
<dbReference type="RefSeq" id="WP_053415951.1">
    <property type="nucleotide sequence ID" value="NZ_LILB01000001.1"/>
</dbReference>
<dbReference type="Proteomes" id="UP000036867">
    <property type="component" value="Unassembled WGS sequence"/>
</dbReference>
<dbReference type="InterPro" id="IPR007374">
    <property type="entry name" value="ASCH_domain"/>
</dbReference>
<dbReference type="EMBL" id="LILB01000001">
    <property type="protein sequence ID" value="KOO51787.1"/>
    <property type="molecule type" value="Genomic_DNA"/>
</dbReference>
<evidence type="ECO:0000259" key="1">
    <source>
        <dbReference type="SMART" id="SM01022"/>
    </source>
</evidence>
<name>A0A0M0LLK0_9BACL</name>
<evidence type="ECO:0000313" key="2">
    <source>
        <dbReference type="EMBL" id="KOO51787.1"/>
    </source>
</evidence>
<gene>
    <name evidence="2" type="ORF">AMD00_04930</name>
</gene>
<sequence length="148" mass="17063">MNKEAQTYWNEYWGEQNKPTSVSTWMFGDTTDRLAEQVVSGDKTATCSGHVFYELKNMPLPMINEYGVILNSEENPVAIVKTVEVSLVPMNEVTEEFAIAEGDGTYEEWKDIHVKFFSSELQKYGLTFTEDMLLVCERFKLIDIKNRL</sequence>
<dbReference type="CDD" id="cd06553">
    <property type="entry name" value="ASCH_Ef3133_like"/>
    <property type="match status" value="1"/>
</dbReference>